<dbReference type="SMART" id="SM00173">
    <property type="entry name" value="RAS"/>
    <property type="match status" value="1"/>
</dbReference>
<dbReference type="OMA" id="CDVHENH"/>
<dbReference type="SMART" id="SM00175">
    <property type="entry name" value="RAB"/>
    <property type="match status" value="1"/>
</dbReference>
<organism evidence="9 10">
    <name type="scientific">Pseudocohnilembus persalinus</name>
    <name type="common">Ciliate</name>
    <dbReference type="NCBI Taxonomy" id="266149"/>
    <lineage>
        <taxon>Eukaryota</taxon>
        <taxon>Sar</taxon>
        <taxon>Alveolata</taxon>
        <taxon>Ciliophora</taxon>
        <taxon>Intramacronucleata</taxon>
        <taxon>Oligohymenophorea</taxon>
        <taxon>Scuticociliatia</taxon>
        <taxon>Philasterida</taxon>
        <taxon>Pseudocohnilembidae</taxon>
        <taxon>Pseudocohnilembus</taxon>
    </lineage>
</organism>
<dbReference type="GO" id="GO:0003924">
    <property type="term" value="F:GTPase activity"/>
    <property type="evidence" value="ECO:0007669"/>
    <property type="project" value="InterPro"/>
</dbReference>
<name>A0A0V0QE36_PSEPJ</name>
<comment type="similarity">
    <text evidence="2">Belongs to the small GTPase superfamily. Rab family.</text>
</comment>
<dbReference type="NCBIfam" id="TIGR00231">
    <property type="entry name" value="small_GTP"/>
    <property type="match status" value="1"/>
</dbReference>
<evidence type="ECO:0000256" key="5">
    <source>
        <dbReference type="ARBA" id="ARBA00023136"/>
    </source>
</evidence>
<keyword evidence="6" id="KW-0449">Lipoprotein</keyword>
<evidence type="ECO:0000256" key="3">
    <source>
        <dbReference type="ARBA" id="ARBA00022741"/>
    </source>
</evidence>
<feature type="compositionally biased region" description="Basic residues" evidence="8">
    <location>
        <begin position="212"/>
        <end position="223"/>
    </location>
</feature>
<sequence>MLQDTQDKSYFQQYKIILLGNSHVGKSSILTRFTKDEFHTVTTSTQGQEFASKNVEVEGKIIKAQIWDTAGQEKFQAMANIFYKGAVGALITYDITDRESFEKIDKWYQELKTYSEKNFIVIMLVGNKSDMNDKRQVSKDEGVKWAEQNKMGFFETSAKDGSNIEFTFQKLIEQIYGLMVKKSQISEVPQQGMQSVIIDHKTQKAADDKKQSDKKKKKCCTIF</sequence>
<dbReference type="Pfam" id="PF00071">
    <property type="entry name" value="Ras"/>
    <property type="match status" value="1"/>
</dbReference>
<evidence type="ECO:0000313" key="10">
    <source>
        <dbReference type="Proteomes" id="UP000054937"/>
    </source>
</evidence>
<keyword evidence="9" id="KW-0378">Hydrolase</keyword>
<dbReference type="PROSITE" id="PS51419">
    <property type="entry name" value="RAB"/>
    <property type="match status" value="1"/>
</dbReference>
<gene>
    <name evidence="9" type="ORF">PPERSA_03207</name>
</gene>
<comment type="subcellular location">
    <subcellularLocation>
        <location evidence="1">Membrane</location>
        <topology evidence="1">Lipid-anchor</topology>
    </subcellularLocation>
</comment>
<feature type="compositionally biased region" description="Basic and acidic residues" evidence="8">
    <location>
        <begin position="201"/>
        <end position="211"/>
    </location>
</feature>
<dbReference type="InterPro" id="IPR001806">
    <property type="entry name" value="Small_GTPase"/>
</dbReference>
<evidence type="ECO:0000256" key="8">
    <source>
        <dbReference type="SAM" id="MobiDB-lite"/>
    </source>
</evidence>
<evidence type="ECO:0000256" key="2">
    <source>
        <dbReference type="ARBA" id="ARBA00006270"/>
    </source>
</evidence>
<comment type="caution">
    <text evidence="9">The sequence shown here is derived from an EMBL/GenBank/DDBJ whole genome shotgun (WGS) entry which is preliminary data.</text>
</comment>
<dbReference type="PANTHER" id="PTHR47979">
    <property type="entry name" value="DRAB11-RELATED"/>
    <property type="match status" value="1"/>
</dbReference>
<evidence type="ECO:0000256" key="7">
    <source>
        <dbReference type="ARBA" id="ARBA00023289"/>
    </source>
</evidence>
<keyword evidence="5" id="KW-0472">Membrane</keyword>
<dbReference type="OrthoDB" id="9989112at2759"/>
<dbReference type="SUPFAM" id="SSF52540">
    <property type="entry name" value="P-loop containing nucleoside triphosphate hydrolases"/>
    <property type="match status" value="1"/>
</dbReference>
<keyword evidence="3" id="KW-0547">Nucleotide-binding</keyword>
<evidence type="ECO:0000313" key="9">
    <source>
        <dbReference type="EMBL" id="KRX00474.1"/>
    </source>
</evidence>
<dbReference type="InterPro" id="IPR050209">
    <property type="entry name" value="Rab_GTPases_membrane_traffic"/>
</dbReference>
<dbReference type="Gene3D" id="3.40.50.300">
    <property type="entry name" value="P-loop containing nucleotide triphosphate hydrolases"/>
    <property type="match status" value="1"/>
</dbReference>
<dbReference type="GO" id="GO:0005525">
    <property type="term" value="F:GTP binding"/>
    <property type="evidence" value="ECO:0007669"/>
    <property type="project" value="UniProtKB-KW"/>
</dbReference>
<keyword evidence="10" id="KW-1185">Reference proteome</keyword>
<protein>
    <submittedName>
        <fullName evidence="9">p-loop containing nucleoside triphosphate hydrolase</fullName>
    </submittedName>
</protein>
<proteinExistence type="inferred from homology"/>
<dbReference type="PROSITE" id="PS51420">
    <property type="entry name" value="RHO"/>
    <property type="match status" value="1"/>
</dbReference>
<dbReference type="PRINTS" id="PR00449">
    <property type="entry name" value="RASTRNSFRMNG"/>
</dbReference>
<dbReference type="FunFam" id="3.40.50.300:FF:000274">
    <property type="entry name" value="ras-related protein RABA5a"/>
    <property type="match status" value="1"/>
</dbReference>
<dbReference type="AlphaFoldDB" id="A0A0V0QE36"/>
<keyword evidence="4" id="KW-0342">GTP-binding</keyword>
<dbReference type="SMART" id="SM00174">
    <property type="entry name" value="RHO"/>
    <property type="match status" value="1"/>
</dbReference>
<evidence type="ECO:0000256" key="1">
    <source>
        <dbReference type="ARBA" id="ARBA00004635"/>
    </source>
</evidence>
<reference evidence="9 10" key="1">
    <citation type="journal article" date="2015" name="Sci. Rep.">
        <title>Genome of the facultative scuticociliatosis pathogen Pseudocohnilembus persalinus provides insight into its virulence through horizontal gene transfer.</title>
        <authorList>
            <person name="Xiong J."/>
            <person name="Wang G."/>
            <person name="Cheng J."/>
            <person name="Tian M."/>
            <person name="Pan X."/>
            <person name="Warren A."/>
            <person name="Jiang C."/>
            <person name="Yuan D."/>
            <person name="Miao W."/>
        </authorList>
    </citation>
    <scope>NUCLEOTIDE SEQUENCE [LARGE SCALE GENOMIC DNA]</scope>
    <source>
        <strain evidence="9">36N120E</strain>
    </source>
</reference>
<dbReference type="Proteomes" id="UP000054937">
    <property type="component" value="Unassembled WGS sequence"/>
</dbReference>
<keyword evidence="7" id="KW-0636">Prenylation</keyword>
<evidence type="ECO:0000256" key="4">
    <source>
        <dbReference type="ARBA" id="ARBA00023134"/>
    </source>
</evidence>
<accession>A0A0V0QE36</accession>
<dbReference type="InterPro" id="IPR027417">
    <property type="entry name" value="P-loop_NTPase"/>
</dbReference>
<dbReference type="InParanoid" id="A0A0V0QE36"/>
<dbReference type="EMBL" id="LDAU01000189">
    <property type="protein sequence ID" value="KRX00474.1"/>
    <property type="molecule type" value="Genomic_DNA"/>
</dbReference>
<dbReference type="PROSITE" id="PS51421">
    <property type="entry name" value="RAS"/>
    <property type="match status" value="1"/>
</dbReference>
<dbReference type="SMART" id="SM00176">
    <property type="entry name" value="RAN"/>
    <property type="match status" value="1"/>
</dbReference>
<evidence type="ECO:0000256" key="6">
    <source>
        <dbReference type="ARBA" id="ARBA00023288"/>
    </source>
</evidence>
<dbReference type="GO" id="GO:0016020">
    <property type="term" value="C:membrane"/>
    <property type="evidence" value="ECO:0007669"/>
    <property type="project" value="UniProtKB-SubCell"/>
</dbReference>
<feature type="region of interest" description="Disordered" evidence="8">
    <location>
        <begin position="201"/>
        <end position="223"/>
    </location>
</feature>
<dbReference type="InterPro" id="IPR005225">
    <property type="entry name" value="Small_GTP-bd"/>
</dbReference>